<gene>
    <name evidence="2" type="primary">65</name>
    <name evidence="2" type="ORF">BARRETLEMON_65</name>
</gene>
<dbReference type="Proteomes" id="UP000204546">
    <property type="component" value="Segment"/>
</dbReference>
<protein>
    <submittedName>
        <fullName evidence="2">Uncharacterized protein</fullName>
    </submittedName>
</protein>
<keyword evidence="3" id="KW-1185">Reference proteome</keyword>
<name>A0A140G792_9CAUD</name>
<evidence type="ECO:0000313" key="2">
    <source>
        <dbReference type="EMBL" id="AMM44527.1"/>
    </source>
</evidence>
<dbReference type="RefSeq" id="YP_009303134.1">
    <property type="nucleotide sequence ID" value="NC_031252.1"/>
</dbReference>
<dbReference type="OrthoDB" id="20142at10239"/>
<evidence type="ECO:0000256" key="1">
    <source>
        <dbReference type="SAM" id="MobiDB-lite"/>
    </source>
</evidence>
<dbReference type="KEGG" id="vg:29125705"/>
<dbReference type="EMBL" id="KU647629">
    <property type="protein sequence ID" value="AMM44527.1"/>
    <property type="molecule type" value="Genomic_DNA"/>
</dbReference>
<sequence length="147" mass="16573">MATSYMIETLDEDGEWELELFTQDAGEALGATIKLATRSISVRQTTLYDKDADRHKSRPQKQAEKPAEKSPVVQMPSIGRIVHYYQGSTNTVLPAIVQAVGPVDETGMPKLRLDVRWTDREDSMPLDLMRPFSAEYSSGCWSWPPRV</sequence>
<accession>A0A140G792</accession>
<dbReference type="GeneID" id="29125705"/>
<feature type="region of interest" description="Disordered" evidence="1">
    <location>
        <begin position="46"/>
        <end position="72"/>
    </location>
</feature>
<reference evidence="3" key="1">
    <citation type="submission" date="2016-02" db="EMBL/GenBank/DDBJ databases">
        <authorList>
            <person name="Wen L."/>
            <person name="He K."/>
            <person name="Yang H."/>
        </authorList>
    </citation>
    <scope>NUCLEOTIDE SEQUENCE [LARGE SCALE GENOMIC DNA]</scope>
</reference>
<proteinExistence type="predicted"/>
<evidence type="ECO:0000313" key="3">
    <source>
        <dbReference type="Proteomes" id="UP000204546"/>
    </source>
</evidence>
<organism evidence="2 3">
    <name type="scientific">Arthrobacter phage BarretLemon</name>
    <dbReference type="NCBI Taxonomy" id="1796994"/>
    <lineage>
        <taxon>Viruses</taxon>
        <taxon>Duplodnaviria</taxon>
        <taxon>Heunggongvirae</taxon>
        <taxon>Uroviricota</taxon>
        <taxon>Caudoviricetes</taxon>
        <taxon>Berryhillviridae</taxon>
        <taxon>Marthavirus</taxon>
        <taxon>Marthavirus barretlemon</taxon>
    </lineage>
</organism>